<gene>
    <name evidence="2" type="ORF">GCM10009827_033390</name>
</gene>
<dbReference type="Proteomes" id="UP001501470">
    <property type="component" value="Unassembled WGS sequence"/>
</dbReference>
<evidence type="ECO:0008006" key="4">
    <source>
        <dbReference type="Google" id="ProtNLM"/>
    </source>
</evidence>
<dbReference type="InterPro" id="IPR011990">
    <property type="entry name" value="TPR-like_helical_dom_sf"/>
</dbReference>
<feature type="region of interest" description="Disordered" evidence="1">
    <location>
        <begin position="278"/>
        <end position="299"/>
    </location>
</feature>
<dbReference type="SUPFAM" id="SSF48452">
    <property type="entry name" value="TPR-like"/>
    <property type="match status" value="1"/>
</dbReference>
<evidence type="ECO:0000313" key="2">
    <source>
        <dbReference type="EMBL" id="GAA1515999.1"/>
    </source>
</evidence>
<evidence type="ECO:0000256" key="1">
    <source>
        <dbReference type="SAM" id="MobiDB-lite"/>
    </source>
</evidence>
<sequence length="495" mass="51177">MSSVDTTAGPVPLPKRGFGARLAAVEELVATWDLHGAQEAARALLDEPGLPDGDRLTARRLLAEALRELGDLAAAYDLADAVATQAEQAYGPSDVSTVHAWAVLAAVRHDYDEWDAAEALYHRVLDSGVDETDPVTGAEAARVIRLARVNLALLQRDRGQRPLALAMLNAAYAVHRREYGADDLDTIRIAAELAALHRDDGNVPASRRLFTVAHAAARSRLGNRHPFTKAMEWELAAVEPPMPAALLHPAPVLREAAVAGDAPEAADARAFAVDVAAEDVDDPEPLPEPLPDPLPDPAEQRVQEPAVVPEVVALERVVRPPAVVDAPAVTHEASGPGGRGRAAGERRVVVPLKAVVAVAAGALVIAAVSIPWGQGGAPDRTTAKPPAGPTGTAAPRAGEEAAAGQGEGGPARVRDLRLRDDGTALAVTWTGLEGTAVVALSRDGGPAVVLAQVPPGTTSYVVKGVDPMVAYCVVVGPVDAAAAVTPGASVCTGER</sequence>
<dbReference type="RefSeq" id="WP_344502837.1">
    <property type="nucleotide sequence ID" value="NZ_BAAAQD010000006.1"/>
</dbReference>
<dbReference type="EMBL" id="BAAAQD010000006">
    <property type="protein sequence ID" value="GAA1515999.1"/>
    <property type="molecule type" value="Genomic_DNA"/>
</dbReference>
<comment type="caution">
    <text evidence="2">The sequence shown here is derived from an EMBL/GenBank/DDBJ whole genome shotgun (WGS) entry which is preliminary data.</text>
</comment>
<feature type="compositionally biased region" description="Pro residues" evidence="1">
    <location>
        <begin position="286"/>
        <end position="296"/>
    </location>
</feature>
<accession>A0ABP4L4A6</accession>
<keyword evidence="3" id="KW-1185">Reference proteome</keyword>
<evidence type="ECO:0000313" key="3">
    <source>
        <dbReference type="Proteomes" id="UP001501470"/>
    </source>
</evidence>
<organism evidence="2 3">
    <name type="scientific">Dactylosporangium maewongense</name>
    <dbReference type="NCBI Taxonomy" id="634393"/>
    <lineage>
        <taxon>Bacteria</taxon>
        <taxon>Bacillati</taxon>
        <taxon>Actinomycetota</taxon>
        <taxon>Actinomycetes</taxon>
        <taxon>Micromonosporales</taxon>
        <taxon>Micromonosporaceae</taxon>
        <taxon>Dactylosporangium</taxon>
    </lineage>
</organism>
<proteinExistence type="predicted"/>
<feature type="region of interest" description="Disordered" evidence="1">
    <location>
        <begin position="374"/>
        <end position="412"/>
    </location>
</feature>
<reference evidence="3" key="1">
    <citation type="journal article" date="2019" name="Int. J. Syst. Evol. Microbiol.">
        <title>The Global Catalogue of Microorganisms (GCM) 10K type strain sequencing project: providing services to taxonomists for standard genome sequencing and annotation.</title>
        <authorList>
            <consortium name="The Broad Institute Genomics Platform"/>
            <consortium name="The Broad Institute Genome Sequencing Center for Infectious Disease"/>
            <person name="Wu L."/>
            <person name="Ma J."/>
        </authorList>
    </citation>
    <scope>NUCLEOTIDE SEQUENCE [LARGE SCALE GENOMIC DNA]</scope>
    <source>
        <strain evidence="3">JCM 15933</strain>
    </source>
</reference>
<dbReference type="Pfam" id="PF13424">
    <property type="entry name" value="TPR_12"/>
    <property type="match status" value="1"/>
</dbReference>
<name>A0ABP4L4A6_9ACTN</name>
<feature type="compositionally biased region" description="Low complexity" evidence="1">
    <location>
        <begin position="383"/>
        <end position="404"/>
    </location>
</feature>
<dbReference type="Gene3D" id="1.25.40.10">
    <property type="entry name" value="Tetratricopeptide repeat domain"/>
    <property type="match status" value="2"/>
</dbReference>
<protein>
    <recommendedName>
        <fullName evidence="4">Tetratricopeptide repeat protein</fullName>
    </recommendedName>
</protein>